<organism evidence="3 4">
    <name type="scientific">Cudoniella acicularis</name>
    <dbReference type="NCBI Taxonomy" id="354080"/>
    <lineage>
        <taxon>Eukaryota</taxon>
        <taxon>Fungi</taxon>
        <taxon>Dikarya</taxon>
        <taxon>Ascomycota</taxon>
        <taxon>Pezizomycotina</taxon>
        <taxon>Leotiomycetes</taxon>
        <taxon>Helotiales</taxon>
        <taxon>Tricladiaceae</taxon>
        <taxon>Cudoniella</taxon>
    </lineage>
</organism>
<feature type="region of interest" description="Disordered" evidence="1">
    <location>
        <begin position="524"/>
        <end position="639"/>
    </location>
</feature>
<feature type="compositionally biased region" description="Basic and acidic residues" evidence="1">
    <location>
        <begin position="524"/>
        <end position="540"/>
    </location>
</feature>
<sequence>MHHDEDLTQQKTNSFTNRRDVRERRPVDSAMRLSVARSRRGLDLELHETPQVSKLKRRWIIRAETLRCARFGLPNCPMATPAESAPHLPVSEMSRYWRNLWDNLDGGFFIWYPSLRSVWRLLSILQRAWIPYIPGRPEAGPRAVLIVWRIVGASRLLQPHGHLFLPDCCQALLVFTTGFDQMARVVMEQFFLWSLNQGTKVTAQQLVLQGILVIRMIVGGLLVGFTRPDFAPVCVARTSVLPISIVVLALDVIIIGVSIIRVTRRESSKPLMLSILGFATSVPMILGIPTIALIVRTTVPASGLVLLVGVVLVFQAPLMATVAEEGTTPEAQSPFIMPTPPSREIFRGNGGNGSPISGNNYTNNGSLFVVNPSLTPRDSPTTKFQGNYQGDTKGFTKLSIETTVRTLGEDETSQMESKNGPGYRGSSGVFPSILATPMQTGGQAAMAPQIKPAALDRARNMTAPAVPPPVVQQKRSLFNWSKPAAQTTVRSLKISTPVMSIIDESTIQPFARMQTIDLATAAVNERERREGAVARSRLEASRPAPAPPSLPAQEGLRRSISVKRKDPPSRPSEPMPSIPASNASGRSIEAANGSTTSASLSPGRDEVRRRSPRNANSFNNNTTTNSTLQRKGTIGLPSNPRVQRATLARETETPKAQTVMFVNEIVYDNPAMVSQIINGAPDMYASARGLNASEKLDLYNTGLKSSNSILHRPRPIKRDSEKDRALFPSQPSPNHKRSKSGSSIATRKSILRSHPGSPTDLPPLPPPPTSAQKLRRLLPNDTKSMTFDEKIELLFPAPPGIIIPKRRSSVPALPQIPSALVADVPRLKSPKEEEQQSQRASKRSTIASFGFDLKSEPASPAWAPNRTKEHQAYRFSVNTYRNIADEVGETWIPGIPSTDVDVRNSVRTSPKRESAYDARKSAAMTNSGSNASSHDSTTYWGSIHSEIPPVDLSKARQNARSTFIQRTDIPSKDDESRPLPLVPQLEYNDTEEIMAIMLDPNESRNPILSQPTENEQSFLLNREESLSEGKTVMSLKGPNWHRRIGDDLPTFSERKSIIRPRKMPPPTPLLLSKNGRVATVVVRAAEPSPMDSPERAIQEIQEQLKRFEDPNRGSVGSIIRNLPNASDIDSAKDDRGGRFRLLENLEKEMGQQEDQWQQMQSNLDRDSVSVIMTPQASVPSEGDLSRESSQRSNRTPSRVSSRRARIRSSMTVRSKGEDSVSTTSTQSSDNSSASVWQQRLAEAQVEYLEKAPALLREKSVNFLSVSKSHQLGSPTPPESVDSDTDIEAEERPAYEPLKYLQSFAIAYKEPASLWQMPVSSPRAAAGRMWNPPYEVSTTISISEPPAKNVRPCQRYEIHALTISSSNLWTKPRSSEQSRPVVSLWGSKLVRPRSIVTRRVTQRPQRKSKRVTFLPDIVESPVPLPNKRDTLGIFQFPWGEQSDSAVYQPAFDPALLGHPMINANLEARSRQLEPESDDYSSSFFDDYDEDLDDEDMDPESDDDFDETTLWEIASLLKPTDVPSKSSLLPLSRKATKDIIEDYDEESGSEEEAGSNTFAKAPIQKFPIQPLAVIGKDPQLWTAGEEAERSVLVSGLPQPDESTWRSLVPSTDGMIRMKPRTSELLPTVTSNALWKAKDSGVISLLETAIWGVEAQKQSSDILVTASLWKSTPEVENRRGSGLFTLSVNQAVVQATQANPAALSMIKVPRKVNSALPSLSTSSLWSANLVPSKDVMWITKVAANNKGASSGSLKKMWAPTRRESRVVASGLFMVDRSKSDYRMTTQQPAAIAMTCKPRTRRAPMSQLESTELWSLCNGAALVEHHWITESSVRPESPSVYSSASSGQSSPASDTSSVRSTSTTDTKASSLWGAIGSAVNSTKPSWWESKSAKKSPSRSPVDDPKYPSRIPIRQSPVKPLEPVMETPIESRIPAPVNPMAPFRESRVLVSRDLFEAKALALSSTPVRKLRPVTISKPIATLPLRQQHRPVIALRADWDAALAEAIAAGTPKRLLTRPTATKVDWENALASAIMSSKLQLQRPNASPDMWKAALQEAISRSIVPATSNAQRYDPSVLHPVFFTEKLVSSAQEVHPAALGYVTTSHYDSSVLHPVFFTEKLVSNAQEIHPAATGYVSSPSIPAKTSRYDPSVRHPVFFTENLASSSADVHPVALGYSTKTKKDSLWAPSATSGTRSVAALWSKDNSFKRDMPTLSAFDESPVRKAPIVRAHDLPTLESSTFWSPPQKIASKRNWLEVKTVQPQMWKPTPSIEAAPVAALWSKDNPSKAHVSTEFVKLEESTSRKVSVRGLDLPTLESSSFWQPTHYKISERNWLEVRAVQSCMWSPPTTIVAPRTGALWSKSTIPTLDTPLVFARFNREDTLRKPTIVRALDLPVLESSNFWQPTEKVTVERDWLAPRESNARTWTRSASAEVIEDRNLWSAPATPVSLSPGIFAHLKMASIKKTSTPRPSALPCLNSSTLFERGSDQKSDGTHSWLHSTSNLAEFNGPAMTSFRTDHKGLIWSAPPAMIAAKADTTTKMWGARNVTVQSPTILFQNPHGAPWDRKKRQPTKVKSIESTEMWRPSRDIPQSPRNWLVTRRVSKVEFRY</sequence>
<feature type="region of interest" description="Disordered" evidence="1">
    <location>
        <begin position="1"/>
        <end position="21"/>
    </location>
</feature>
<feature type="compositionally biased region" description="Basic and acidic residues" evidence="1">
    <location>
        <begin position="716"/>
        <end position="725"/>
    </location>
</feature>
<keyword evidence="2" id="KW-0472">Membrane</keyword>
<feature type="compositionally biased region" description="Pro residues" evidence="1">
    <location>
        <begin position="760"/>
        <end position="769"/>
    </location>
</feature>
<protein>
    <submittedName>
        <fullName evidence="3">Uncharacterized protein</fullName>
    </submittedName>
</protein>
<feature type="compositionally biased region" description="Low complexity" evidence="1">
    <location>
        <begin position="1219"/>
        <end position="1234"/>
    </location>
</feature>
<feature type="region of interest" description="Disordered" evidence="1">
    <location>
        <begin position="1829"/>
        <end position="1865"/>
    </location>
</feature>
<feature type="transmembrane region" description="Helical" evidence="2">
    <location>
        <begin position="272"/>
        <end position="295"/>
    </location>
</feature>
<feature type="compositionally biased region" description="Basic and acidic residues" evidence="1">
    <location>
        <begin position="825"/>
        <end position="836"/>
    </location>
</feature>
<evidence type="ECO:0000256" key="2">
    <source>
        <dbReference type="SAM" id="Phobius"/>
    </source>
</evidence>
<proteinExistence type="predicted"/>
<feature type="transmembrane region" description="Helical" evidence="2">
    <location>
        <begin position="238"/>
        <end position="260"/>
    </location>
</feature>
<feature type="compositionally biased region" description="Low complexity" evidence="1">
    <location>
        <begin position="1833"/>
        <end position="1862"/>
    </location>
</feature>
<name>A0A8H4RXG8_9HELO</name>
<evidence type="ECO:0000313" key="3">
    <source>
        <dbReference type="EMBL" id="KAF4637775.1"/>
    </source>
</evidence>
<feature type="compositionally biased region" description="Polar residues" evidence="1">
    <location>
        <begin position="923"/>
        <end position="936"/>
    </location>
</feature>
<feature type="transmembrane region" description="Helical" evidence="2">
    <location>
        <begin position="206"/>
        <end position="226"/>
    </location>
</feature>
<feature type="region of interest" description="Disordered" evidence="1">
    <location>
        <begin position="902"/>
        <end position="936"/>
    </location>
</feature>
<comment type="caution">
    <text evidence="3">The sequence shown here is derived from an EMBL/GenBank/DDBJ whole genome shotgun (WGS) entry which is preliminary data.</text>
</comment>
<gene>
    <name evidence="3" type="ORF">G7Y89_g294</name>
</gene>
<feature type="region of interest" description="Disordered" evidence="1">
    <location>
        <begin position="824"/>
        <end position="845"/>
    </location>
</feature>
<dbReference type="OrthoDB" id="5370537at2759"/>
<dbReference type="EMBL" id="JAAMPI010000010">
    <property type="protein sequence ID" value="KAF4637775.1"/>
    <property type="molecule type" value="Genomic_DNA"/>
</dbReference>
<reference evidence="3 4" key="1">
    <citation type="submission" date="2020-03" db="EMBL/GenBank/DDBJ databases">
        <title>Draft Genome Sequence of Cudoniella acicularis.</title>
        <authorList>
            <person name="Buettner E."/>
            <person name="Kellner H."/>
        </authorList>
    </citation>
    <scope>NUCLEOTIDE SEQUENCE [LARGE SCALE GENOMIC DNA]</scope>
    <source>
        <strain evidence="3 4">DSM 108380</strain>
    </source>
</reference>
<feature type="region of interest" description="Disordered" evidence="1">
    <location>
        <begin position="1469"/>
        <end position="1502"/>
    </location>
</feature>
<feature type="region of interest" description="Disordered" evidence="1">
    <location>
        <begin position="1175"/>
        <end position="1234"/>
    </location>
</feature>
<evidence type="ECO:0000313" key="4">
    <source>
        <dbReference type="Proteomes" id="UP000566819"/>
    </source>
</evidence>
<keyword evidence="2" id="KW-0812">Transmembrane</keyword>
<feature type="compositionally biased region" description="Low complexity" evidence="1">
    <location>
        <begin position="613"/>
        <end position="627"/>
    </location>
</feature>
<feature type="region of interest" description="Disordered" evidence="1">
    <location>
        <begin position="1877"/>
        <end position="1909"/>
    </location>
</feature>
<feature type="compositionally biased region" description="Acidic residues" evidence="1">
    <location>
        <begin position="1484"/>
        <end position="1502"/>
    </location>
</feature>
<evidence type="ECO:0000256" key="1">
    <source>
        <dbReference type="SAM" id="MobiDB-lite"/>
    </source>
</evidence>
<accession>A0A8H4RXG8</accession>
<dbReference type="Proteomes" id="UP000566819">
    <property type="component" value="Unassembled WGS sequence"/>
</dbReference>
<feature type="compositionally biased region" description="Basic and acidic residues" evidence="1">
    <location>
        <begin position="902"/>
        <end position="920"/>
    </location>
</feature>
<feature type="region of interest" description="Disordered" evidence="1">
    <location>
        <begin position="705"/>
        <end position="773"/>
    </location>
</feature>
<feature type="region of interest" description="Disordered" evidence="1">
    <location>
        <begin position="371"/>
        <end position="390"/>
    </location>
</feature>
<feature type="region of interest" description="Disordered" evidence="1">
    <location>
        <begin position="1108"/>
        <end position="1134"/>
    </location>
</feature>
<keyword evidence="4" id="KW-1185">Reference proteome</keyword>
<keyword evidence="2" id="KW-1133">Transmembrane helix</keyword>
<feature type="region of interest" description="Disordered" evidence="1">
    <location>
        <begin position="329"/>
        <end position="360"/>
    </location>
</feature>